<dbReference type="PANTHER" id="PTHR43744">
    <property type="entry name" value="ABC TRANSPORTER PERMEASE PROTEIN MG189-RELATED-RELATED"/>
    <property type="match status" value="1"/>
</dbReference>
<accession>A0A328TVR5</accession>
<comment type="caution">
    <text evidence="9">The sequence shown here is derived from an EMBL/GenBank/DDBJ whole genome shotgun (WGS) entry which is preliminary data.</text>
</comment>
<dbReference type="Proteomes" id="UP000249260">
    <property type="component" value="Unassembled WGS sequence"/>
</dbReference>
<dbReference type="Gene3D" id="1.10.3720.10">
    <property type="entry name" value="MetI-like"/>
    <property type="match status" value="1"/>
</dbReference>
<evidence type="ECO:0000256" key="6">
    <source>
        <dbReference type="ARBA" id="ARBA00023136"/>
    </source>
</evidence>
<dbReference type="RefSeq" id="WP_112884387.1">
    <property type="nucleotide sequence ID" value="NZ_QLUW01000004.1"/>
</dbReference>
<feature type="transmembrane region" description="Helical" evidence="7">
    <location>
        <begin position="249"/>
        <end position="273"/>
    </location>
</feature>
<evidence type="ECO:0000256" key="4">
    <source>
        <dbReference type="ARBA" id="ARBA00022692"/>
    </source>
</evidence>
<dbReference type="Pfam" id="PF00528">
    <property type="entry name" value="BPD_transp_1"/>
    <property type="match status" value="1"/>
</dbReference>
<feature type="domain" description="ABC transmembrane type-1" evidence="8">
    <location>
        <begin position="76"/>
        <end position="268"/>
    </location>
</feature>
<keyword evidence="10" id="KW-1185">Reference proteome</keyword>
<dbReference type="GO" id="GO:0005886">
    <property type="term" value="C:plasma membrane"/>
    <property type="evidence" value="ECO:0007669"/>
    <property type="project" value="UniProtKB-SubCell"/>
</dbReference>
<keyword evidence="3" id="KW-1003">Cell membrane</keyword>
<evidence type="ECO:0000256" key="5">
    <source>
        <dbReference type="ARBA" id="ARBA00022989"/>
    </source>
</evidence>
<dbReference type="AlphaFoldDB" id="A0A328TVR5"/>
<dbReference type="GO" id="GO:0055085">
    <property type="term" value="P:transmembrane transport"/>
    <property type="evidence" value="ECO:0007669"/>
    <property type="project" value="InterPro"/>
</dbReference>
<feature type="transmembrane region" description="Helical" evidence="7">
    <location>
        <begin position="21"/>
        <end position="43"/>
    </location>
</feature>
<reference evidence="9 10" key="1">
    <citation type="submission" date="2018-06" db="EMBL/GenBank/DDBJ databases">
        <title>Paenibacillus montanisoli sp. nov., isolated from mountain area soil.</title>
        <authorList>
            <person name="Wu M."/>
        </authorList>
    </citation>
    <scope>NUCLEOTIDE SEQUENCE [LARGE SCALE GENOMIC DNA]</scope>
    <source>
        <strain evidence="9 10">RA17</strain>
    </source>
</reference>
<protein>
    <recommendedName>
        <fullName evidence="8">ABC transmembrane type-1 domain-containing protein</fullName>
    </recommendedName>
</protein>
<evidence type="ECO:0000256" key="2">
    <source>
        <dbReference type="ARBA" id="ARBA00022448"/>
    </source>
</evidence>
<feature type="transmembrane region" description="Helical" evidence="7">
    <location>
        <begin position="80"/>
        <end position="102"/>
    </location>
</feature>
<evidence type="ECO:0000259" key="8">
    <source>
        <dbReference type="PROSITE" id="PS50928"/>
    </source>
</evidence>
<keyword evidence="2 7" id="KW-0813">Transport</keyword>
<dbReference type="PANTHER" id="PTHR43744:SF8">
    <property type="entry name" value="SN-GLYCEROL-3-PHOSPHATE TRANSPORT SYSTEM PERMEASE PROTEIN UGPE"/>
    <property type="match status" value="1"/>
</dbReference>
<feature type="transmembrane region" description="Helical" evidence="7">
    <location>
        <begin position="111"/>
        <end position="132"/>
    </location>
</feature>
<comment type="subcellular location">
    <subcellularLocation>
        <location evidence="1 7">Cell membrane</location>
        <topology evidence="1 7">Multi-pass membrane protein</topology>
    </subcellularLocation>
</comment>
<feature type="transmembrane region" description="Helical" evidence="7">
    <location>
        <begin position="216"/>
        <end position="237"/>
    </location>
</feature>
<name>A0A328TVR5_9BACL</name>
<keyword evidence="6 7" id="KW-0472">Membrane</keyword>
<dbReference type="InterPro" id="IPR000515">
    <property type="entry name" value="MetI-like"/>
</dbReference>
<dbReference type="EMBL" id="QLUW01000004">
    <property type="protein sequence ID" value="RAP74598.1"/>
    <property type="molecule type" value="Genomic_DNA"/>
</dbReference>
<proteinExistence type="inferred from homology"/>
<dbReference type="CDD" id="cd06261">
    <property type="entry name" value="TM_PBP2"/>
    <property type="match status" value="1"/>
</dbReference>
<gene>
    <name evidence="9" type="ORF">DL346_21295</name>
</gene>
<evidence type="ECO:0000313" key="10">
    <source>
        <dbReference type="Proteomes" id="UP000249260"/>
    </source>
</evidence>
<dbReference type="OrthoDB" id="151346at2"/>
<evidence type="ECO:0000256" key="3">
    <source>
        <dbReference type="ARBA" id="ARBA00022475"/>
    </source>
</evidence>
<keyword evidence="5 7" id="KW-1133">Transmembrane helix</keyword>
<evidence type="ECO:0000313" key="9">
    <source>
        <dbReference type="EMBL" id="RAP74598.1"/>
    </source>
</evidence>
<comment type="similarity">
    <text evidence="7">Belongs to the binding-protein-dependent transport system permease family.</text>
</comment>
<organism evidence="9 10">
    <name type="scientific">Paenibacillus montanisoli</name>
    <dbReference type="NCBI Taxonomy" id="2081970"/>
    <lineage>
        <taxon>Bacteria</taxon>
        <taxon>Bacillati</taxon>
        <taxon>Bacillota</taxon>
        <taxon>Bacilli</taxon>
        <taxon>Bacillales</taxon>
        <taxon>Paenibacillaceae</taxon>
        <taxon>Paenibacillus</taxon>
    </lineage>
</organism>
<evidence type="ECO:0000256" key="7">
    <source>
        <dbReference type="RuleBase" id="RU363032"/>
    </source>
</evidence>
<dbReference type="SUPFAM" id="SSF161098">
    <property type="entry name" value="MetI-like"/>
    <property type="match status" value="1"/>
</dbReference>
<feature type="transmembrane region" description="Helical" evidence="7">
    <location>
        <begin position="144"/>
        <end position="167"/>
    </location>
</feature>
<feature type="transmembrane region" description="Helical" evidence="7">
    <location>
        <begin position="188"/>
        <end position="210"/>
    </location>
</feature>
<evidence type="ECO:0000256" key="1">
    <source>
        <dbReference type="ARBA" id="ARBA00004651"/>
    </source>
</evidence>
<keyword evidence="4 7" id="KW-0812">Transmembrane</keyword>
<dbReference type="PROSITE" id="PS50928">
    <property type="entry name" value="ABC_TM1"/>
    <property type="match status" value="1"/>
</dbReference>
<sequence>MEHATTKPFLRRLGWAELLKHATLIITCILLFFPFLLMLQMSLKTQKQIIFELFKIKSPFHYDNYAKAFREIWPLVGNSFMMAIISVVLSVFLASLAGYAFARLRFPFKNLLFAIFFLKMLIPGVANLIPSYKLALHLGILDTYLPVILFCAGTTMPFWVFVMRTFIEQQPKELFESMRIDGAKEWKIFSELAFPLMRAMVVLMSINVFTFIWNDYIWPLVTIPTNTALYPITLGLARLATLYKGQLGVLTAGYTLACIPLLILFIFTMRHFIDGLTSGSVKM</sequence>
<dbReference type="InterPro" id="IPR035906">
    <property type="entry name" value="MetI-like_sf"/>
</dbReference>